<keyword evidence="5" id="KW-1185">Reference proteome</keyword>
<proteinExistence type="predicted"/>
<feature type="compositionally biased region" description="Pro residues" evidence="1">
    <location>
        <begin position="266"/>
        <end position="287"/>
    </location>
</feature>
<name>A0ABS2U7L8_9ACTN</name>
<dbReference type="InterPro" id="IPR013830">
    <property type="entry name" value="SGNH_hydro"/>
</dbReference>
<dbReference type="Proteomes" id="UP000749040">
    <property type="component" value="Unassembled WGS sequence"/>
</dbReference>
<evidence type="ECO:0000259" key="3">
    <source>
        <dbReference type="Pfam" id="PF13472"/>
    </source>
</evidence>
<evidence type="ECO:0000313" key="4">
    <source>
        <dbReference type="EMBL" id="MBM9510158.1"/>
    </source>
</evidence>
<protein>
    <recommendedName>
        <fullName evidence="3">SGNH hydrolase-type esterase domain-containing protein</fullName>
    </recommendedName>
</protein>
<feature type="region of interest" description="Disordered" evidence="1">
    <location>
        <begin position="245"/>
        <end position="287"/>
    </location>
</feature>
<keyword evidence="2" id="KW-0732">Signal</keyword>
<accession>A0ABS2U7L8</accession>
<dbReference type="Pfam" id="PF13472">
    <property type="entry name" value="Lipase_GDSL_2"/>
    <property type="match status" value="1"/>
</dbReference>
<dbReference type="InterPro" id="IPR051532">
    <property type="entry name" value="Ester_Hydrolysis_Enzymes"/>
</dbReference>
<dbReference type="Gene3D" id="3.40.50.1110">
    <property type="entry name" value="SGNH hydrolase"/>
    <property type="match status" value="1"/>
</dbReference>
<dbReference type="EMBL" id="JADKYB010000032">
    <property type="protein sequence ID" value="MBM9510158.1"/>
    <property type="molecule type" value="Genomic_DNA"/>
</dbReference>
<evidence type="ECO:0000256" key="2">
    <source>
        <dbReference type="SAM" id="SignalP"/>
    </source>
</evidence>
<evidence type="ECO:0000313" key="5">
    <source>
        <dbReference type="Proteomes" id="UP000749040"/>
    </source>
</evidence>
<feature type="domain" description="SGNH hydrolase-type esterase" evidence="3">
    <location>
        <begin position="52"/>
        <end position="226"/>
    </location>
</feature>
<sequence length="287" mass="30240">MRGGRLARTGAVVAVVAAACVLAVVALLPSRGTASAAPKKSGPPPLVRVMPLGDSITWGQGSATESSYRAPLWRMVAGQKRYAIRFVGSEHNGDLPEPDNEGHRRYTIGQVMANIDRWTAAGRPDVVLLHIGINDLNRRVDPDHAPERLAALVDRIYADRPGVSVVYLGLIPTTPGLQPQIAGFNVLARHLAAVERERGRMFRYVDPPALTAAERVDRLHPNDAGYLRIARALFPALTAAVEEREARGAVARAGAGVTGPSDGPAPATPPTGPGSPSPTPPTAVTPA</sequence>
<dbReference type="PANTHER" id="PTHR30383">
    <property type="entry name" value="THIOESTERASE 1/PROTEASE 1/LYSOPHOSPHOLIPASE L1"/>
    <property type="match status" value="1"/>
</dbReference>
<dbReference type="PANTHER" id="PTHR30383:SF5">
    <property type="entry name" value="SGNH HYDROLASE-TYPE ESTERASE DOMAIN-CONTAINING PROTEIN"/>
    <property type="match status" value="1"/>
</dbReference>
<evidence type="ECO:0000256" key="1">
    <source>
        <dbReference type="SAM" id="MobiDB-lite"/>
    </source>
</evidence>
<dbReference type="SUPFAM" id="SSF52266">
    <property type="entry name" value="SGNH hydrolase"/>
    <property type="match status" value="1"/>
</dbReference>
<feature type="signal peptide" evidence="2">
    <location>
        <begin position="1"/>
        <end position="36"/>
    </location>
</feature>
<dbReference type="InterPro" id="IPR036514">
    <property type="entry name" value="SGNH_hydro_sf"/>
</dbReference>
<dbReference type="CDD" id="cd01833">
    <property type="entry name" value="XynB_like"/>
    <property type="match status" value="1"/>
</dbReference>
<feature type="chain" id="PRO_5046227896" description="SGNH hydrolase-type esterase domain-containing protein" evidence="2">
    <location>
        <begin position="37"/>
        <end position="287"/>
    </location>
</feature>
<dbReference type="RefSeq" id="WP_205363880.1">
    <property type="nucleotide sequence ID" value="NZ_JADKYB010000032.1"/>
</dbReference>
<dbReference type="PROSITE" id="PS51257">
    <property type="entry name" value="PROKAR_LIPOPROTEIN"/>
    <property type="match status" value="1"/>
</dbReference>
<reference evidence="4 5" key="1">
    <citation type="submission" date="2021-01" db="EMBL/GenBank/DDBJ databases">
        <title>Streptomyces acididurans sp. nov., isolated from a peat swamp forest soil.</title>
        <authorList>
            <person name="Chantavorakit T."/>
            <person name="Duangmal K."/>
        </authorList>
    </citation>
    <scope>NUCLEOTIDE SEQUENCE [LARGE SCALE GENOMIC DNA]</scope>
    <source>
        <strain evidence="4 5">KK5PA1</strain>
    </source>
</reference>
<organism evidence="4 5">
    <name type="scientific">Actinacidiphila acididurans</name>
    <dbReference type="NCBI Taxonomy" id="2784346"/>
    <lineage>
        <taxon>Bacteria</taxon>
        <taxon>Bacillati</taxon>
        <taxon>Actinomycetota</taxon>
        <taxon>Actinomycetes</taxon>
        <taxon>Kitasatosporales</taxon>
        <taxon>Streptomycetaceae</taxon>
        <taxon>Actinacidiphila</taxon>
    </lineage>
</organism>
<comment type="caution">
    <text evidence="4">The sequence shown here is derived from an EMBL/GenBank/DDBJ whole genome shotgun (WGS) entry which is preliminary data.</text>
</comment>
<feature type="compositionally biased region" description="Low complexity" evidence="1">
    <location>
        <begin position="248"/>
        <end position="265"/>
    </location>
</feature>
<gene>
    <name evidence="4" type="ORF">ITX44_37505</name>
</gene>